<organism evidence="4 5">
    <name type="scientific">Amycolatopsis albidoflavus</name>
    <dbReference type="NCBI Taxonomy" id="102226"/>
    <lineage>
        <taxon>Bacteria</taxon>
        <taxon>Bacillati</taxon>
        <taxon>Actinomycetota</taxon>
        <taxon>Actinomycetes</taxon>
        <taxon>Pseudonocardiales</taxon>
        <taxon>Pseudonocardiaceae</taxon>
        <taxon>Amycolatopsis</taxon>
    </lineage>
</organism>
<dbReference type="InterPro" id="IPR036390">
    <property type="entry name" value="WH_DNA-bd_sf"/>
</dbReference>
<protein>
    <submittedName>
        <fullName evidence="4">Helix-turn-helix domain-containing protein</fullName>
    </submittedName>
</protein>
<feature type="domain" description="Transposase IS30-like HTH" evidence="3">
    <location>
        <begin position="3"/>
        <end position="45"/>
    </location>
</feature>
<evidence type="ECO:0000256" key="1">
    <source>
        <dbReference type="SAM" id="MobiDB-lite"/>
    </source>
</evidence>
<dbReference type="EMBL" id="JBHUKQ010000010">
    <property type="protein sequence ID" value="MFD2481777.1"/>
    <property type="molecule type" value="Genomic_DNA"/>
</dbReference>
<proteinExistence type="predicted"/>
<comment type="caution">
    <text evidence="4">The sequence shown here is derived from an EMBL/GenBank/DDBJ whole genome shotgun (WGS) entry which is preliminary data.</text>
</comment>
<dbReference type="RefSeq" id="WP_344272866.1">
    <property type="nucleotide sequence ID" value="NZ_BAAAHV010000011.1"/>
</dbReference>
<gene>
    <name evidence="4" type="ORF">ACFSUT_15945</name>
</gene>
<evidence type="ECO:0000259" key="2">
    <source>
        <dbReference type="Pfam" id="PF12802"/>
    </source>
</evidence>
<keyword evidence="5" id="KW-1185">Reference proteome</keyword>
<evidence type="ECO:0000313" key="4">
    <source>
        <dbReference type="EMBL" id="MFD2481777.1"/>
    </source>
</evidence>
<dbReference type="InterPro" id="IPR051917">
    <property type="entry name" value="Transposase-Integrase"/>
</dbReference>
<accession>A0ABW5HZ24</accession>
<dbReference type="InterPro" id="IPR025246">
    <property type="entry name" value="IS30-like_HTH"/>
</dbReference>
<dbReference type="SUPFAM" id="SSF46785">
    <property type="entry name" value="Winged helix' DNA-binding domain"/>
    <property type="match status" value="1"/>
</dbReference>
<sequence>MPGSRLTRRDRRVIASGLADGLGYAEIARRLARPTSTVSREVTRNGGRAGYAPDAAHQATKRRAHHRKPGAVQSRRTETAVEQQLAATLIGTGVPSMAGRVLAALLVTDDAGMGAAELVEHLRVSPASISKTVRYLEGEGLLRRERIGKSRAERYEVGPDAWFQAFLASAQRNHQLADAARRGSARLGRSTPAGARLHALSRFHQQLADDIIERARHWRSVLHSLEPTR</sequence>
<dbReference type="PANTHER" id="PTHR10948">
    <property type="entry name" value="TRANSPOSASE"/>
    <property type="match status" value="1"/>
</dbReference>
<dbReference type="PANTHER" id="PTHR10948:SF23">
    <property type="entry name" value="TRANSPOSASE INSI FOR INSERTION SEQUENCE ELEMENT IS30A-RELATED"/>
    <property type="match status" value="1"/>
</dbReference>
<feature type="region of interest" description="Disordered" evidence="1">
    <location>
        <begin position="36"/>
        <end position="78"/>
    </location>
</feature>
<dbReference type="Gene3D" id="1.10.10.10">
    <property type="entry name" value="Winged helix-like DNA-binding domain superfamily/Winged helix DNA-binding domain"/>
    <property type="match status" value="1"/>
</dbReference>
<dbReference type="InterPro" id="IPR036388">
    <property type="entry name" value="WH-like_DNA-bd_sf"/>
</dbReference>
<name>A0ABW5HZ24_9PSEU</name>
<evidence type="ECO:0000313" key="5">
    <source>
        <dbReference type="Proteomes" id="UP001597542"/>
    </source>
</evidence>
<evidence type="ECO:0000259" key="3">
    <source>
        <dbReference type="Pfam" id="PF13936"/>
    </source>
</evidence>
<feature type="compositionally biased region" description="Basic residues" evidence="1">
    <location>
        <begin position="59"/>
        <end position="69"/>
    </location>
</feature>
<dbReference type="Pfam" id="PF13936">
    <property type="entry name" value="HTH_38"/>
    <property type="match status" value="1"/>
</dbReference>
<feature type="domain" description="HTH marR-type" evidence="2">
    <location>
        <begin position="93"/>
        <end position="147"/>
    </location>
</feature>
<dbReference type="Proteomes" id="UP001597542">
    <property type="component" value="Unassembled WGS sequence"/>
</dbReference>
<dbReference type="Pfam" id="PF12802">
    <property type="entry name" value="MarR_2"/>
    <property type="match status" value="1"/>
</dbReference>
<reference evidence="5" key="1">
    <citation type="journal article" date="2019" name="Int. J. Syst. Evol. Microbiol.">
        <title>The Global Catalogue of Microorganisms (GCM) 10K type strain sequencing project: providing services to taxonomists for standard genome sequencing and annotation.</title>
        <authorList>
            <consortium name="The Broad Institute Genomics Platform"/>
            <consortium name="The Broad Institute Genome Sequencing Center for Infectious Disease"/>
            <person name="Wu L."/>
            <person name="Ma J."/>
        </authorList>
    </citation>
    <scope>NUCLEOTIDE SEQUENCE [LARGE SCALE GENOMIC DNA]</scope>
    <source>
        <strain evidence="5">CGMCC 4.7638</strain>
    </source>
</reference>
<dbReference type="InterPro" id="IPR000835">
    <property type="entry name" value="HTH_MarR-typ"/>
</dbReference>